<dbReference type="GO" id="GO:0009086">
    <property type="term" value="P:methionine biosynthetic process"/>
    <property type="evidence" value="ECO:0007669"/>
    <property type="project" value="InterPro"/>
</dbReference>
<dbReference type="InterPro" id="IPR002629">
    <property type="entry name" value="Met_Synth_C/arc"/>
</dbReference>
<gene>
    <name evidence="2" type="ORF">FHE74_03205</name>
</gene>
<evidence type="ECO:0000313" key="2">
    <source>
        <dbReference type="EMBL" id="TNL99377.1"/>
    </source>
</evidence>
<protein>
    <submittedName>
        <fullName evidence="2">Cobalamin-independent methionine synthase II family protein</fullName>
    </submittedName>
</protein>
<evidence type="ECO:0000259" key="1">
    <source>
        <dbReference type="Pfam" id="PF01717"/>
    </source>
</evidence>
<dbReference type="OrthoDB" id="244285at2"/>
<dbReference type="GO" id="GO:0003871">
    <property type="term" value="F:5-methyltetrahydropteroyltriglutamate-homocysteine S-methyltransferase activity"/>
    <property type="evidence" value="ECO:0007669"/>
    <property type="project" value="InterPro"/>
</dbReference>
<feature type="domain" description="Cobalamin-independent methionine synthase MetE C-terminal/archaeal" evidence="1">
    <location>
        <begin position="6"/>
        <end position="63"/>
    </location>
</feature>
<comment type="caution">
    <text evidence="2">The sequence shown here is derived from an EMBL/GenBank/DDBJ whole genome shotgun (WGS) entry which is preliminary data.</text>
</comment>
<dbReference type="GO" id="GO:0008270">
    <property type="term" value="F:zinc ion binding"/>
    <property type="evidence" value="ECO:0007669"/>
    <property type="project" value="InterPro"/>
</dbReference>
<organism evidence="2 3">
    <name type="scientific">Corynebacterium tapiri</name>
    <dbReference type="NCBI Taxonomy" id="1448266"/>
    <lineage>
        <taxon>Bacteria</taxon>
        <taxon>Bacillati</taxon>
        <taxon>Actinomycetota</taxon>
        <taxon>Actinomycetes</taxon>
        <taxon>Mycobacteriales</taxon>
        <taxon>Corynebacteriaceae</taxon>
        <taxon>Corynebacterium</taxon>
    </lineage>
</organism>
<dbReference type="Pfam" id="PF01717">
    <property type="entry name" value="Meth_synt_2"/>
    <property type="match status" value="1"/>
</dbReference>
<dbReference type="PANTHER" id="PTHR43844:SF2">
    <property type="entry name" value="SYNTHASE, VITAMIN-B12 INDEPENDENT, PUTATIVE (AFU_ORTHOLOGUE AFUA_3G12060)-RELATED"/>
    <property type="match status" value="1"/>
</dbReference>
<dbReference type="SUPFAM" id="SSF51726">
    <property type="entry name" value="UROD/MetE-like"/>
    <property type="match status" value="1"/>
</dbReference>
<dbReference type="EMBL" id="VDHJ01000003">
    <property type="protein sequence ID" value="TNL99377.1"/>
    <property type="molecule type" value="Genomic_DNA"/>
</dbReference>
<sequence length="401" mass="44278">MANKIRTTHVGSLPRTPELLDANKRRAEGSIGDEEFFAILRSSIDEVVRRQVELGVDIINEGEYGHITSGAVDYGAWWNYSFSRLGGLTMTDEDRWAAQDVVRSTPGNIKLTSFADRRDRALFADAYNDPESGIFAGRAKVGNPKFTGEVTYIGQEEVATDAKLLREAMDKHGAKDGFIAALSPGSAARLKNEYYDNDTDLVNACGAALHHEYKAITDAGFTVQLDAPDLAEAWDQINPEPSVADFQDWLKIRIDAINSALEGLPREQTRLHICWGSWHGPHATDVPFEDIIDVILEAKVGGYSFEGSSPRHAHEWRVWTNRTLPENSVIYPGLVSHSTNAIEHPRLVADRIIKFAEQVGPENVVASTDCGLGGRLNHQLAWAKLESVVKGAEIATKELFK</sequence>
<dbReference type="Proteomes" id="UP000312032">
    <property type="component" value="Unassembled WGS sequence"/>
</dbReference>
<dbReference type="AlphaFoldDB" id="A0A5C4U6J1"/>
<evidence type="ECO:0000313" key="3">
    <source>
        <dbReference type="Proteomes" id="UP000312032"/>
    </source>
</evidence>
<reference evidence="2 3" key="1">
    <citation type="submission" date="2019-06" db="EMBL/GenBank/DDBJ databases">
        <authorList>
            <person name="Li J."/>
        </authorList>
    </citation>
    <scope>NUCLEOTIDE SEQUENCE [LARGE SCALE GENOMIC DNA]</scope>
    <source>
        <strain evidence="2 3">LMG 28165</strain>
    </source>
</reference>
<dbReference type="Gene3D" id="3.20.20.210">
    <property type="match status" value="1"/>
</dbReference>
<dbReference type="RefSeq" id="WP_139465053.1">
    <property type="nucleotide sequence ID" value="NZ_VDHJ01000003.1"/>
</dbReference>
<keyword evidence="3" id="KW-1185">Reference proteome</keyword>
<dbReference type="PANTHER" id="PTHR43844">
    <property type="entry name" value="METHIONINE SYNTHASE"/>
    <property type="match status" value="1"/>
</dbReference>
<name>A0A5C4U6J1_9CORY</name>
<accession>A0A5C4U6J1</accession>
<dbReference type="CDD" id="cd03311">
    <property type="entry name" value="CIMS_C_terminal_like"/>
    <property type="match status" value="1"/>
</dbReference>
<proteinExistence type="predicted"/>
<dbReference type="InterPro" id="IPR038071">
    <property type="entry name" value="UROD/MetE-like_sf"/>
</dbReference>